<name>A0A6S6U6W7_9BACT</name>
<organism evidence="2">
    <name type="scientific">uncultured Sulfurovum sp</name>
    <dbReference type="NCBI Taxonomy" id="269237"/>
    <lineage>
        <taxon>Bacteria</taxon>
        <taxon>Pseudomonadati</taxon>
        <taxon>Campylobacterota</taxon>
        <taxon>Epsilonproteobacteria</taxon>
        <taxon>Campylobacterales</taxon>
        <taxon>Sulfurovaceae</taxon>
        <taxon>Sulfurovum</taxon>
        <taxon>environmental samples</taxon>
    </lineage>
</organism>
<accession>A0A6S6U6W7</accession>
<dbReference type="EMBL" id="CACVAS010000128">
    <property type="protein sequence ID" value="CAA6825010.1"/>
    <property type="molecule type" value="Genomic_DNA"/>
</dbReference>
<sequence>MKTIQLFKIGVISNIFALLFTTNAMYATQPTCSAGFSYESLEVWTSGEQSASNLVIDTGITIQPNYEVTIEDVWTSDDSSTSQPFEQFKAVVGNVDESGYTTDIDNNNPGDVYTDLGTLKNTSGVNATLTFRHYAADNDTTGSSDDGYNSVTLHGFCYQIIESNHAPVAVDDTESTPEDTTVNFNILTNDNDIDGDTLVVESITYVDPSGSTASIPVGVATNVSVLPSPHVSVAGVITVESDGNVTFVPTADYNGVVPQLTYVVNDTNGETATAKVNITIIPVDDFPTAVDDTVTIDEDTSINISVLNNDDFGGDGENNFVLLTQPTHGNITNISLSAPGLTAIVTYVPHSNYYGTDSFRYKITDTDGDEDTATVTINMTSVVDIIDAVDDVNISISGTGGTVVVDVTSNDTLDGNPVTLGTDVNITNVTQNTPMIIDPETGQAFIPGGLPIGVYTETYTLCEVTDPNNCDDAMVTVTLEAPQIDAVDDEYPAQTLTPNMFSTYSYIGNISTNDTFKNVDLITNLDDINLTLTGDTNLTTLAALDDSNGMLLIQTSTPAGSYYVEYQICEILNPTNCDEANATFTIQARTIDAVNDENTSVLSTGGAVIENVIDNDTLGGVAVTLGTDVNITNVTNNTLYLTIDPTTGMALMPGPLPSGTYTETYTICENINPSNCDDANVTVTVQPNTIDAVDDIKLSPLTLTPNLFSPYSYIVNVVHNDTLNGDAVNPDDLNITLTGNTNLSSTPALGDHSNDVMLSILTSTPAGEYYVEYRICEILNPTNCDEANATFTIQARTIDAVNDENTSVLSTGGAVIENVIDNDTLGGVAVTLGTDVNITNVTNNTLYLTIDPTTGMALMPGPLPSGTYTETYTICENINPSNCDDANVTVTVQPNTIDAVDDIKLSPLTLTPNLFSPYSYIVNVVHNDTLNGDAVNPDDLNITLTGNTNLSSTPALGDHSNDVMLSILTSTPAGEYYVEYRICEILNPTNCDEANATFIINANIIDAVDDVNISISGTGGTVVVDVTSNDTLDGNPVTLGTDVNITNVTQNTPMIIDPETGQAFIPTGLSIGVYTETYTLCEMTDPGNCDDAMVTVTLEAPQIDAVDDHYPEVNTIPHLFGDYTYVGLVTANDIFKNEFLLSDLDDINLTLTGDTNLTTEPALDNTNGMLTIQRTTPAGSYYVEYQICEILNPTNCDEANATFIIIPGVIDAIDDIGSIESTGGVVIPNIITNDTLYSNSVRLGTDVNITNVTNNTPMIIDVTTGSVIVPESTPAGTYTELYTLCENINPTNCDDANVTVTVQADPDFKPILTVYGGIVYGEGTHDFSFDTLVRNLNAESTYDENKPLIIRIPKNEAITLSYDSTMTLFKGDDVENNLWSFDDSDDFDYVMTYLGTEMSTNRTRFAITGTFSVEEGEVGKFILETTIKSGTGGDSNIDNNSDRDTMQKKL</sequence>
<evidence type="ECO:0000256" key="1">
    <source>
        <dbReference type="SAM" id="SignalP"/>
    </source>
</evidence>
<evidence type="ECO:0000313" key="2">
    <source>
        <dbReference type="EMBL" id="CAA6825010.1"/>
    </source>
</evidence>
<dbReference type="Pfam" id="PF17963">
    <property type="entry name" value="Big_9"/>
    <property type="match status" value="2"/>
</dbReference>
<gene>
    <name evidence="2" type="ORF">HELGO_WM7034</name>
</gene>
<feature type="chain" id="PRO_5027655046" evidence="1">
    <location>
        <begin position="27"/>
        <end position="1450"/>
    </location>
</feature>
<keyword evidence="1" id="KW-0732">Signal</keyword>
<proteinExistence type="predicted"/>
<reference evidence="2" key="1">
    <citation type="submission" date="2020-01" db="EMBL/GenBank/DDBJ databases">
        <authorList>
            <person name="Meier V. D."/>
            <person name="Meier V D."/>
        </authorList>
    </citation>
    <scope>NUCLEOTIDE SEQUENCE</scope>
    <source>
        <strain evidence="2">HLG_WM_MAG_01</strain>
    </source>
</reference>
<protein>
    <submittedName>
        <fullName evidence="2">Internalin, putative</fullName>
    </submittedName>
</protein>
<dbReference type="Gene3D" id="2.60.40.3440">
    <property type="match status" value="1"/>
</dbReference>
<feature type="signal peptide" evidence="1">
    <location>
        <begin position="1"/>
        <end position="26"/>
    </location>
</feature>